<organism evidence="9 10">
    <name type="scientific">Pleurostoma richardsiae</name>
    <dbReference type="NCBI Taxonomy" id="41990"/>
    <lineage>
        <taxon>Eukaryota</taxon>
        <taxon>Fungi</taxon>
        <taxon>Dikarya</taxon>
        <taxon>Ascomycota</taxon>
        <taxon>Pezizomycotina</taxon>
        <taxon>Sordariomycetes</taxon>
        <taxon>Sordariomycetidae</taxon>
        <taxon>Calosphaeriales</taxon>
        <taxon>Pleurostomataceae</taxon>
        <taxon>Pleurostoma</taxon>
    </lineage>
</organism>
<evidence type="ECO:0000256" key="3">
    <source>
        <dbReference type="ARBA" id="ARBA00022723"/>
    </source>
</evidence>
<keyword evidence="4 7" id="KW-0378">Hydrolase</keyword>
<gene>
    <name evidence="9" type="ORF">NKR23_g4899</name>
</gene>
<dbReference type="Gene3D" id="1.20.1050.40">
    <property type="entry name" value="Endopeptidase. Chain P, domain 1"/>
    <property type="match status" value="1"/>
</dbReference>
<comment type="similarity">
    <text evidence="1 7">Belongs to the peptidase M3 family.</text>
</comment>
<dbReference type="SUPFAM" id="SSF55486">
    <property type="entry name" value="Metalloproteases ('zincins'), catalytic domain"/>
    <property type="match status" value="1"/>
</dbReference>
<proteinExistence type="inferred from homology"/>
<reference evidence="9" key="1">
    <citation type="submission" date="2022-07" db="EMBL/GenBank/DDBJ databases">
        <title>Fungi with potential for degradation of polypropylene.</title>
        <authorList>
            <person name="Gostincar C."/>
        </authorList>
    </citation>
    <scope>NUCLEOTIDE SEQUENCE</scope>
    <source>
        <strain evidence="9">EXF-13308</strain>
    </source>
</reference>
<dbReference type="Gene3D" id="1.10.1370.10">
    <property type="entry name" value="Neurolysin, domain 3"/>
    <property type="match status" value="1"/>
</dbReference>
<comment type="caution">
    <text evidence="9">The sequence shown here is derived from an EMBL/GenBank/DDBJ whole genome shotgun (WGS) entry which is preliminary data.</text>
</comment>
<protein>
    <submittedName>
        <fullName evidence="9">Metallopeptidase</fullName>
    </submittedName>
</protein>
<evidence type="ECO:0000256" key="1">
    <source>
        <dbReference type="ARBA" id="ARBA00006040"/>
    </source>
</evidence>
<accession>A0AA38RQL8</accession>
<evidence type="ECO:0000313" key="9">
    <source>
        <dbReference type="EMBL" id="KAJ9148665.1"/>
    </source>
</evidence>
<dbReference type="AlphaFoldDB" id="A0AA38RQL8"/>
<evidence type="ECO:0000313" key="10">
    <source>
        <dbReference type="Proteomes" id="UP001174694"/>
    </source>
</evidence>
<dbReference type="CDD" id="cd06455">
    <property type="entry name" value="M3A_TOP"/>
    <property type="match status" value="1"/>
</dbReference>
<dbReference type="GO" id="GO:0004222">
    <property type="term" value="F:metalloendopeptidase activity"/>
    <property type="evidence" value="ECO:0007669"/>
    <property type="project" value="InterPro"/>
</dbReference>
<evidence type="ECO:0000256" key="4">
    <source>
        <dbReference type="ARBA" id="ARBA00022801"/>
    </source>
</evidence>
<keyword evidence="2 7" id="KW-0645">Protease</keyword>
<comment type="cofactor">
    <cofactor evidence="7">
        <name>Zn(2+)</name>
        <dbReference type="ChEBI" id="CHEBI:29105"/>
    </cofactor>
    <text evidence="7">Binds 1 zinc ion.</text>
</comment>
<evidence type="ECO:0000256" key="2">
    <source>
        <dbReference type="ARBA" id="ARBA00022670"/>
    </source>
</evidence>
<keyword evidence="6 7" id="KW-0482">Metalloprotease</keyword>
<dbReference type="Pfam" id="PF01432">
    <property type="entry name" value="Peptidase_M3"/>
    <property type="match status" value="1"/>
</dbReference>
<dbReference type="EMBL" id="JANBVO010000012">
    <property type="protein sequence ID" value="KAJ9148665.1"/>
    <property type="molecule type" value="Genomic_DNA"/>
</dbReference>
<dbReference type="Proteomes" id="UP001174694">
    <property type="component" value="Unassembled WGS sequence"/>
</dbReference>
<dbReference type="GO" id="GO:0005758">
    <property type="term" value="C:mitochondrial intermembrane space"/>
    <property type="evidence" value="ECO:0007669"/>
    <property type="project" value="TreeGrafter"/>
</dbReference>
<name>A0AA38RQL8_9PEZI</name>
<dbReference type="GO" id="GO:0006518">
    <property type="term" value="P:peptide metabolic process"/>
    <property type="evidence" value="ECO:0007669"/>
    <property type="project" value="TreeGrafter"/>
</dbReference>
<evidence type="ECO:0000256" key="7">
    <source>
        <dbReference type="RuleBase" id="RU003435"/>
    </source>
</evidence>
<evidence type="ECO:0000256" key="6">
    <source>
        <dbReference type="ARBA" id="ARBA00023049"/>
    </source>
</evidence>
<dbReference type="GO" id="GO:0006508">
    <property type="term" value="P:proteolysis"/>
    <property type="evidence" value="ECO:0007669"/>
    <property type="project" value="UniProtKB-KW"/>
</dbReference>
<dbReference type="InterPro" id="IPR024080">
    <property type="entry name" value="Neurolysin/TOP_N"/>
</dbReference>
<dbReference type="InterPro" id="IPR001567">
    <property type="entry name" value="Pept_M3A_M3B_dom"/>
</dbReference>
<dbReference type="InterPro" id="IPR024079">
    <property type="entry name" value="MetalloPept_cat_dom_sf"/>
</dbReference>
<dbReference type="GO" id="GO:0046872">
    <property type="term" value="F:metal ion binding"/>
    <property type="evidence" value="ECO:0007669"/>
    <property type="project" value="UniProtKB-UniRule"/>
</dbReference>
<keyword evidence="3 7" id="KW-0479">Metal-binding</keyword>
<keyword evidence="5 7" id="KW-0862">Zinc</keyword>
<dbReference type="Gene3D" id="3.40.390.10">
    <property type="entry name" value="Collagenase (Catalytic Domain)"/>
    <property type="match status" value="1"/>
</dbReference>
<dbReference type="PANTHER" id="PTHR11804">
    <property type="entry name" value="PROTEASE M3 THIMET OLIGOPEPTIDASE-RELATED"/>
    <property type="match status" value="1"/>
</dbReference>
<dbReference type="PANTHER" id="PTHR11804:SF84">
    <property type="entry name" value="SACCHAROLYSIN"/>
    <property type="match status" value="1"/>
</dbReference>
<keyword evidence="10" id="KW-1185">Reference proteome</keyword>
<evidence type="ECO:0000259" key="8">
    <source>
        <dbReference type="Pfam" id="PF01432"/>
    </source>
</evidence>
<dbReference type="InterPro" id="IPR045090">
    <property type="entry name" value="Pept_M3A_M3B"/>
</dbReference>
<sequence length="705" mass="80574">MDKKHAVLPQMPPKVLSAAELIPTMRNILREQAAARDAVVRTVSPSSATFANSIKPLIDVENRTQGEIAVIAMLRYASPDQAAREASDEAIGLLHEFESDFTAREDLYHIIKAVKDKAEDLDPESVKYLDQLLLDFTRCGQGRLSQDDIKLYLAGRNHIDSLRREYNRNIRNDDEGVWFSPEELDGVPEPDLARFQDGSGTEEPDKEGLKFVRFTRADVNAVLQYAKSPITRKKLYVANENKLPQNVDLFKEVIVRRDQNARLLGYPSHAAFRLEARVAKSPAWVDRLLSDLEKVLIPQGEREMKPLTERRKIDHPDDRSAYMPPWDYDYYRRLALEDLRVRETDISEFFPLNKTLLAMLEVFASCLQLRFDPVPTELTAGATWHEDVEMWSVWDERPTSRGTFVGYLYTDLLWRPNKHKGSQDVNLQCGYVKDDGTRVYPATILMCSFPRPTGTGCALLKHSEIISLFHELGHGIHDLVSRTSNVRFHGPRAPPDFFEVPSVMLENWCWMKNELRQMSCHYTRLGPEYMASWQAEHPGEACPPEKIPEEMLEGLVQSRYMDRALWFLRQLAFARFDMAVHSVPSHQACTDLDPSLIFNDFMGRLRLLPNPNPGDRGHPQANSLHLVSGMDAGYYSYLCAAVFAADIFQNTFAEDPRSQTAWERYRCGILEYGGSRNELEMLTEYLGHPPSPEYLLASFTLNDAP</sequence>
<evidence type="ECO:0000256" key="5">
    <source>
        <dbReference type="ARBA" id="ARBA00022833"/>
    </source>
</evidence>
<dbReference type="InterPro" id="IPR024077">
    <property type="entry name" value="Neurolysin/TOP_dom2"/>
</dbReference>
<feature type="domain" description="Peptidase M3A/M3B catalytic" evidence="8">
    <location>
        <begin position="222"/>
        <end position="699"/>
    </location>
</feature>